<keyword evidence="5" id="KW-0493">Microtubule</keyword>
<reference evidence="16 17" key="1">
    <citation type="submission" date="2024-08" db="EMBL/GenBank/DDBJ databases">
        <authorList>
            <person name="Cucini C."/>
            <person name="Frati F."/>
        </authorList>
    </citation>
    <scope>NUCLEOTIDE SEQUENCE [LARGE SCALE GENOMIC DNA]</scope>
</reference>
<dbReference type="InterPro" id="IPR049400">
    <property type="entry name" value="DYNC2H1_AAA_dom"/>
</dbReference>
<evidence type="ECO:0000256" key="3">
    <source>
        <dbReference type="ARBA" id="ARBA00008887"/>
    </source>
</evidence>
<evidence type="ECO:0000313" key="16">
    <source>
        <dbReference type="EMBL" id="CAL8070764.1"/>
    </source>
</evidence>
<dbReference type="Gene3D" id="1.20.920.20">
    <property type="match status" value="1"/>
</dbReference>
<keyword evidence="17" id="KW-1185">Reference proteome</keyword>
<dbReference type="InterPro" id="IPR043157">
    <property type="entry name" value="Dynein_AAA1S"/>
</dbReference>
<dbReference type="InterPro" id="IPR042219">
    <property type="entry name" value="AAA_lid_11_sf"/>
</dbReference>
<keyword evidence="7" id="KW-0067">ATP-binding</keyword>
<feature type="domain" description="AAA+ ATPase" evidence="15">
    <location>
        <begin position="1333"/>
        <end position="1488"/>
    </location>
</feature>
<feature type="domain" description="AAA+ ATPase" evidence="15">
    <location>
        <begin position="1043"/>
        <end position="1180"/>
    </location>
</feature>
<dbReference type="Pfam" id="PF12780">
    <property type="entry name" value="AAA_8"/>
    <property type="match status" value="1"/>
</dbReference>
<keyword evidence="13" id="KW-0966">Cell projection</keyword>
<gene>
    <name evidence="16" type="ORF">ODALV1_LOCUS1410</name>
</gene>
<evidence type="ECO:0000256" key="2">
    <source>
        <dbReference type="ARBA" id="ARBA00004245"/>
    </source>
</evidence>
<comment type="subcellular location">
    <subcellularLocation>
        <location evidence="1">Cell projection</location>
        <location evidence="1">Cilium</location>
    </subcellularLocation>
    <subcellularLocation>
        <location evidence="2">Cytoplasm</location>
        <location evidence="2">Cytoskeleton</location>
    </subcellularLocation>
</comment>
<dbReference type="Pfam" id="PF22597">
    <property type="entry name" value="DYN_lid"/>
    <property type="match status" value="1"/>
</dbReference>
<comment type="similarity">
    <text evidence="3">Belongs to the dynein heavy chain family.</text>
</comment>
<dbReference type="PANTHER" id="PTHR45703">
    <property type="entry name" value="DYNEIN HEAVY CHAIN"/>
    <property type="match status" value="1"/>
</dbReference>
<proteinExistence type="inferred from homology"/>
<dbReference type="Gene3D" id="1.10.8.1220">
    <property type="match status" value="1"/>
</dbReference>
<keyword evidence="10" id="KW-0969">Cilium</keyword>
<dbReference type="Gene3D" id="3.20.180.20">
    <property type="entry name" value="Dynein heavy chain, N-terminal domain 2"/>
    <property type="match status" value="1"/>
</dbReference>
<keyword evidence="11" id="KW-0505">Motor protein</keyword>
<dbReference type="InterPro" id="IPR013602">
    <property type="entry name" value="Dynein_heavy_linker"/>
</dbReference>
<feature type="coiled-coil region" evidence="14">
    <location>
        <begin position="2766"/>
        <end position="2793"/>
    </location>
</feature>
<dbReference type="InterPro" id="IPR035706">
    <property type="entry name" value="AAA_9"/>
</dbReference>
<dbReference type="Proteomes" id="UP001642540">
    <property type="component" value="Unassembled WGS sequence"/>
</dbReference>
<evidence type="ECO:0000313" key="17">
    <source>
        <dbReference type="Proteomes" id="UP001642540"/>
    </source>
</evidence>
<dbReference type="InterPro" id="IPR035699">
    <property type="entry name" value="AAA_6"/>
</dbReference>
<dbReference type="Gene3D" id="3.10.490.20">
    <property type="match status" value="1"/>
</dbReference>
<evidence type="ECO:0000259" key="15">
    <source>
        <dbReference type="SMART" id="SM00382"/>
    </source>
</evidence>
<dbReference type="Pfam" id="PF18198">
    <property type="entry name" value="AAA_lid_11"/>
    <property type="match status" value="1"/>
</dbReference>
<accession>A0ABP1PLM0</accession>
<dbReference type="Pfam" id="PF08393">
    <property type="entry name" value="DHC_N2"/>
    <property type="match status" value="1"/>
</dbReference>
<dbReference type="Gene3D" id="1.20.1270.280">
    <property type="match status" value="1"/>
</dbReference>
<feature type="coiled-coil region" evidence="14">
    <location>
        <begin position="2459"/>
        <end position="2514"/>
    </location>
</feature>
<dbReference type="InterPro" id="IPR024317">
    <property type="entry name" value="Dynein_heavy_chain_D4_dom"/>
</dbReference>
<dbReference type="EMBL" id="CAXLJM020000004">
    <property type="protein sequence ID" value="CAL8070764.1"/>
    <property type="molecule type" value="Genomic_DNA"/>
</dbReference>
<evidence type="ECO:0000256" key="11">
    <source>
        <dbReference type="ARBA" id="ARBA00023175"/>
    </source>
</evidence>
<evidence type="ECO:0000256" key="4">
    <source>
        <dbReference type="ARBA" id="ARBA00022490"/>
    </source>
</evidence>
<name>A0ABP1PLM0_9HEXA</name>
<comment type="caution">
    <text evidence="16">The sequence shown here is derived from an EMBL/GenBank/DDBJ whole genome shotgun (WGS) entry which is preliminary data.</text>
</comment>
<keyword evidence="6" id="KW-0547">Nucleotide-binding</keyword>
<dbReference type="Gene3D" id="1.20.920.30">
    <property type="match status" value="1"/>
</dbReference>
<evidence type="ECO:0000256" key="12">
    <source>
        <dbReference type="ARBA" id="ARBA00023212"/>
    </source>
</evidence>
<evidence type="ECO:0000256" key="6">
    <source>
        <dbReference type="ARBA" id="ARBA00022741"/>
    </source>
</evidence>
<dbReference type="InterPro" id="IPR026983">
    <property type="entry name" value="DHC"/>
</dbReference>
<dbReference type="SMART" id="SM00382">
    <property type="entry name" value="AAA"/>
    <property type="match status" value="3"/>
</dbReference>
<dbReference type="PANTHER" id="PTHR45703:SF22">
    <property type="entry name" value="DYNEIN CYTOPLASMIC 2 HEAVY CHAIN 1"/>
    <property type="match status" value="1"/>
</dbReference>
<evidence type="ECO:0000256" key="9">
    <source>
        <dbReference type="ARBA" id="ARBA00023054"/>
    </source>
</evidence>
<dbReference type="Pfam" id="PF12777">
    <property type="entry name" value="MT"/>
    <property type="match status" value="1"/>
</dbReference>
<dbReference type="InterPro" id="IPR027417">
    <property type="entry name" value="P-loop_NTPase"/>
</dbReference>
<keyword evidence="12" id="KW-0206">Cytoskeleton</keyword>
<feature type="domain" description="AAA+ ATPase" evidence="15">
    <location>
        <begin position="1639"/>
        <end position="1792"/>
    </location>
</feature>
<keyword evidence="4" id="KW-0963">Cytoplasm</keyword>
<feature type="coiled-coil region" evidence="14">
    <location>
        <begin position="2247"/>
        <end position="2330"/>
    </location>
</feature>
<dbReference type="Pfam" id="PF03028">
    <property type="entry name" value="Dynein_heavy"/>
    <property type="match status" value="1"/>
</dbReference>
<dbReference type="Pfam" id="PF12781">
    <property type="entry name" value="AAA_9"/>
    <property type="match status" value="1"/>
</dbReference>
<evidence type="ECO:0000256" key="13">
    <source>
        <dbReference type="ARBA" id="ARBA00023273"/>
    </source>
</evidence>
<dbReference type="Pfam" id="PF12774">
    <property type="entry name" value="AAA_6"/>
    <property type="match status" value="1"/>
</dbReference>
<organism evidence="16 17">
    <name type="scientific">Orchesella dallaii</name>
    <dbReference type="NCBI Taxonomy" id="48710"/>
    <lineage>
        <taxon>Eukaryota</taxon>
        <taxon>Metazoa</taxon>
        <taxon>Ecdysozoa</taxon>
        <taxon>Arthropoda</taxon>
        <taxon>Hexapoda</taxon>
        <taxon>Collembola</taxon>
        <taxon>Entomobryomorpha</taxon>
        <taxon>Entomobryoidea</taxon>
        <taxon>Orchesellidae</taxon>
        <taxon>Orchesellinae</taxon>
        <taxon>Orchesella</taxon>
    </lineage>
</organism>
<evidence type="ECO:0000256" key="5">
    <source>
        <dbReference type="ARBA" id="ARBA00022701"/>
    </source>
</evidence>
<dbReference type="Gene3D" id="3.40.50.300">
    <property type="entry name" value="P-loop containing nucleotide triphosphate hydrolases"/>
    <property type="match status" value="5"/>
</dbReference>
<dbReference type="Gene3D" id="1.20.58.1120">
    <property type="match status" value="1"/>
</dbReference>
<evidence type="ECO:0000256" key="14">
    <source>
        <dbReference type="SAM" id="Coils"/>
    </source>
</evidence>
<dbReference type="InterPro" id="IPR042222">
    <property type="entry name" value="Dynein_2_N"/>
</dbReference>
<dbReference type="InterPro" id="IPR043160">
    <property type="entry name" value="Dynein_C_barrel"/>
</dbReference>
<dbReference type="InterPro" id="IPR042228">
    <property type="entry name" value="Dynein_linker_3"/>
</dbReference>
<dbReference type="Gene3D" id="6.10.140.1060">
    <property type="match status" value="1"/>
</dbReference>
<dbReference type="InterPro" id="IPR004273">
    <property type="entry name" value="Dynein_heavy_D6_P-loop"/>
</dbReference>
<keyword evidence="9 14" id="KW-0175">Coiled coil</keyword>
<dbReference type="Gene3D" id="1.10.8.720">
    <property type="entry name" value="Region D6 of dynein motor"/>
    <property type="match status" value="1"/>
</dbReference>
<dbReference type="InterPro" id="IPR024743">
    <property type="entry name" value="Dynein_HC_stalk"/>
</dbReference>
<keyword evidence="8" id="KW-0243">Dynein</keyword>
<dbReference type="InterPro" id="IPR041228">
    <property type="entry name" value="Dynein_C"/>
</dbReference>
<protein>
    <recommendedName>
        <fullName evidence="15">AAA+ ATPase domain-containing protein</fullName>
    </recommendedName>
</protein>
<dbReference type="Gene3D" id="1.20.140.100">
    <property type="entry name" value="Dynein heavy chain, N-terminal domain 2"/>
    <property type="match status" value="1"/>
</dbReference>
<dbReference type="InterPro" id="IPR041658">
    <property type="entry name" value="AAA_lid_11"/>
</dbReference>
<evidence type="ECO:0000256" key="7">
    <source>
        <dbReference type="ARBA" id="ARBA00022840"/>
    </source>
</evidence>
<dbReference type="SUPFAM" id="SSF52540">
    <property type="entry name" value="P-loop containing nucleoside triphosphate hydrolases"/>
    <property type="match status" value="4"/>
</dbReference>
<dbReference type="InterPro" id="IPR003593">
    <property type="entry name" value="AAA+_ATPase"/>
</dbReference>
<dbReference type="Pfam" id="PF18199">
    <property type="entry name" value="Dynein_C"/>
    <property type="match status" value="1"/>
</dbReference>
<dbReference type="InterPro" id="IPR054354">
    <property type="entry name" value="DYNC2H1-like_lid"/>
</dbReference>
<dbReference type="Gene3D" id="1.10.8.710">
    <property type="match status" value="1"/>
</dbReference>
<dbReference type="Pfam" id="PF12775">
    <property type="entry name" value="AAA_7"/>
    <property type="match status" value="1"/>
</dbReference>
<sequence>MIPSQRPMMLDTAVALSKMVQDQNGIVWSNTAEVDKYIQGLKQLVTRMARQNNQLSCLHIQIKEKVMSLFETDLIKQQQKWKDILKQIKTIIKDVENQDYKNMKSWKNHWDRQLFKALEVQFLLSLSSINENLPEISAELVYRTGRLQFKPPLEELRQIYYGNIRKFLNIPLNFKGVSEEVPENEQIFPIIVKRHAHRFEKIYRDGETLFDRLLSVQGRFVEWIALGSADIETLSKKYLVNAEDWEKNFRVSKTKGQEIIRLNCSDEKIGCIVVSYKLLRLEIELLNRKYWEILVTLLNNAIIQDMVTVERFLQDGIEKLKEDPQSVEEITKANTTKEQLSLEAPNVKDMMDQVEKKNKTLVTWTKEKVDLNRVRVLWDNFQSLMENHQHIIGRQVENLKINLQGQARQVNNEMEHFKLRWDELKPVNSEATKNPQKFDDTILFINDMKEEWAKLMEKQKHIADSCENLHVDNVEFPYITDVDSDLQSISKTWEKLAEFRGDLKEFEEEDWIIFRAKPYRFEEFLQMWDEKFRAEPKSDLIIRMLRDIESYSALTTNLKFIRGDTFSEKHWYELYSLLEMPSKPLGQLKVKDFMQVKEVIGDKVKELKELNTRAAGEVIVQQALSELDGWEIEAKFSLIENQDSQNRTIPIIQDFKSVLNKLGDNQSLLQSIRTSPFYSNFADRISVWETRLADLDEYLQSLNKIQRRWVYLEPIFSHGVLETEQQRFRRIDEDFRLIMDKIKADSRVVSLCKFPGIRNRLNMLLDQLARCQSSLNEFLERKRSGFPRFYFIGDDDLLEILGQSTKPAVIQAHLKKLFAGIYNVEFDSEEQFITAMKSLEGEVVGLKSKVKIMPNVEEWLSELSNEMKYTLKSSLLDCISDVKHHSRDLKLEKYPAQILCLGNSIVFTERCEDAIRSNRLQDYLSKLKDELHFYTNYNIKNGAEGEGQNVLELKLKDLILDIIHEMDVTEYLIEKRTSAVSDWGWQKQLRFYIRDDGSAVVKMADAEFLYSYEYQGNAQKLVHTPLTDKCYLTLTQGMRMGLGGNPYGPAGTGKTESVKALGGLMGRQVLVFNCDEGIDVKAMGRIFIGLSKCGAWGCFDEFNRLEGATLSAVSMQIQPIQTALKQASPNVVIMDELVPLDPNAGIFVTLNPAGKGYGGRNKLPDNLKQLFRPVVMSQPDNERIGEVILYTEGFKSAKKLGKKLVEVFRLSERLLTPQKHYDWGLRALKTVLKGCGAALKDFKGKNENSSVSEKEENDLVVSTLRLNTLPKLTHSDCFRFDNLIKDVFPNAVFKELGHQVLTDQVKEACAELELAVNENQVRKCLELYEQLQQRMGVVIVGPPSCGKSTVLTLLKHALIKSGQKIKTHIINPKAMPRTHLLGHINLDTRQWTDGVLTMKAQQVYSEPPDVTSWIICDGDIDPEWVESLNSVLDDNRLLTLPSGWRIKFGPNVNFIFETHDLSYASPATISRMGMIFMSDEDADVKGIVSMWLSQEPPEEQQMLAQIIEDHFYVGLKWIQQHEGQVALPTVSVVKNALSLMSGIKSVSHLAIAMIRGLGGHLSIQQAVEFSKEVFTWTQQTCPGLGRTINFYYNRSQDRIDVYQDDDMEQSQEFQFNQLPLVRTGNVKRVLDHISPWLQNQESFILIGPEGCGKSMILDAAFHELRSTEVATIHCSGLITPENVLQKLSQVCITMSTNSGRVYKSKDGERLILYFKGVNLVKPDKWGTCQLVEFLQQILSYDGFYDKNLEWVGIRGIQIVASITVGSSGGLYTLSPRFISRLRVCTMTQPEPDQLFTICNNYLSSLFQNCMSEHPITKRAEAIESIARGMVTVYKEVRNAFTPVQQSHYQFTPRDLTKWVLGLMRYDVQKNGEEGMKDLYNAWAFECCRIFRDKLVSPEEKTKFDETIVSPVLSQWSMPNVKSLFEETCWISGPACFIINSSVKTNYSPLFGNTLYKATLEELITIVGKGMVAFGRENRELNIVVIPELLNNVAYIDRILSFPCSSLVLAGRAGVGRRTALSVVSALQRATVLTLKVGRNYTIKSFKNDLKAAIQMSAVEGNKVFLVVEDFQLVDKVFLDMLNSLLSSGEIPGLYSPEELETIIATLRDQASADGYNSSLYAYFAFRVRHLMQIILIMDYTNENFIPNCQSNPAIYKQCSMIWLDNWTPRTLKMIPLSIIKKFYEKTDGDHTGFTNDETEKRQAFIGSFRAIFQSLPKEWTYPRRYVTLIHNYAMLYNQKRVKIVTQIERLKAGVAKLNEAKEIVEKLKADAAVQEETLAEKQDEANKALEMITITMKSANMQRGEMEELKKKTLQENEVLLEQKKSIDEELKEIEPLIQMAKSAVGSIKNEALTEIRSLRAPPDGIRDILEGVLRLMGIRDMSWNSMKTFLAKRGVKDDIRNFDARRIHPEDRDGVEKLLRFKQESFDPKYAKRASAAAAPLAEWVVANVKFSKVLEKIEPLERKQRTLEENLRLAESQMDEISSELMSVDERVQQLKGKLNQYTKEAAEIEFHLSKAKGTLLAAEGLVGKLDDEFGRWKVELQELDLELGDLPMNSLLAAAFITYLCDAPEDLRLEYLNKWGEALQMRSFDFCKFLSSERDLLQWQSLGLPSDRLSQENAIMIFQTCSRPFLIDPSSRATEWLKNFLSLKRPPTVISLQHPNFQNELELAVRFGKILVVLEADIIEPILVPILRGDLVAQGSREVVQIADKTVDYNPDFRLFLCTRTPNPIINPDAAAVLTVVNFTTTRAGLTSQLLSTTLSFEKPEIETKKKDLVKNIETLKIELSKLGESLLQELASAQGNILENKELLESLNKTKVNSVAITESLSESSQLEEALNNEINDYLPFAEYGSCLYFAIIDSSKLNNMYQFSLNAFAGLFERALKQSVANGDLTTHINHLKSALESLVYEYVCRSLFKSDRLAFAIHLGHAMHPEYFQENEWEAFTGQLVTDLKGGSSTKDIVPSWIDEDRSFPVYLLSSAFPTFYEALSLPNQSLWEEFYSSTECEEHIPQSVREQISNFQKMMLIQTLRPDRLHTVMSDFARAVLGRKTLFPPPTNLRQIVKETMATEPILILVSAGADPSNEMRELAHNAVGSQRYIEISMGQGQIDMALEKLKQGAQVGHWICMKNLHLVTHWLDTLEKEIKALTPHESFRLWLTSEPHPSFPKILLQTCLKVAYEAPPGLKKNLQRTYGGWTPQYVVGDKNIVRTQALFVLALFHAVVQERRTYIPQGWSKFYEFNESDLRAGADVLDQLFKGNRSREIQWPYVHGLFEQAIFGGRIDNDYDLRVLISYLGEYFNESILTGANPSRRAVGPAIKLPNTTDIQEYYRLIESMPEYDKPSSFGLPSNIERSWQRIVSSQVIGQLKTLSRRFSDTVKFDKALWHQELTPLLNLWKKLNQGQGTMGMLQEKLLQPDANDNDSGADPIEAFVKLEYYNVVSLMQTVHKTLGTMSKVIRGILVPTDVLVVVADSLLIRETPAEWLKKWEGPMDAMSYLQGVVTRAIAIQKWKNRSKEGSILRNPVDLSDLMNPDTFLSAFKQYCARKLGVAMDELVFVCGWDRNTVSAGKLSCQITGLLLEGCSFNGVKLVENTPESAPIVRVGDCTIAWMSPKDSQTQNKSETLSVPLYYNETRQQLITSLEFTAQSDSSKWIQAGVALFLKN</sequence>
<evidence type="ECO:0000256" key="10">
    <source>
        <dbReference type="ARBA" id="ARBA00023069"/>
    </source>
</evidence>
<evidence type="ECO:0000256" key="8">
    <source>
        <dbReference type="ARBA" id="ARBA00023017"/>
    </source>
</evidence>
<evidence type="ECO:0000256" key="1">
    <source>
        <dbReference type="ARBA" id="ARBA00004138"/>
    </source>
</evidence>
<dbReference type="Pfam" id="PF21264">
    <property type="entry name" value="DYNC2H1_AAA_dom"/>
    <property type="match status" value="1"/>
</dbReference>